<name>A0A8H7ZM91_9FUNG</name>
<evidence type="ECO:0000313" key="1">
    <source>
        <dbReference type="EMBL" id="KAG5455656.1"/>
    </source>
</evidence>
<reference evidence="1 2" key="1">
    <citation type="journal article" name="Sci. Rep.">
        <title>Genome-scale phylogenetic analyses confirm Olpidium as the closest living zoosporic fungus to the non-flagellated, terrestrial fungi.</title>
        <authorList>
            <person name="Chang Y."/>
            <person name="Rochon D."/>
            <person name="Sekimoto S."/>
            <person name="Wang Y."/>
            <person name="Chovatia M."/>
            <person name="Sandor L."/>
            <person name="Salamov A."/>
            <person name="Grigoriev I.V."/>
            <person name="Stajich J.E."/>
            <person name="Spatafora J.W."/>
        </authorList>
    </citation>
    <scope>NUCLEOTIDE SEQUENCE [LARGE SCALE GENOMIC DNA]</scope>
    <source>
        <strain evidence="1">S191</strain>
    </source>
</reference>
<feature type="non-terminal residue" evidence="1">
    <location>
        <position position="107"/>
    </location>
</feature>
<dbReference type="Proteomes" id="UP000673691">
    <property type="component" value="Unassembled WGS sequence"/>
</dbReference>
<dbReference type="AlphaFoldDB" id="A0A8H7ZM91"/>
<dbReference type="EMBL" id="JAEFCI010012998">
    <property type="protein sequence ID" value="KAG5455656.1"/>
    <property type="molecule type" value="Genomic_DNA"/>
</dbReference>
<comment type="caution">
    <text evidence="1">The sequence shown here is derived from an EMBL/GenBank/DDBJ whole genome shotgun (WGS) entry which is preliminary data.</text>
</comment>
<proteinExistence type="predicted"/>
<gene>
    <name evidence="1" type="ORF">BJ554DRAFT_4847</name>
</gene>
<protein>
    <submittedName>
        <fullName evidence="1">Uncharacterized protein</fullName>
    </submittedName>
</protein>
<accession>A0A8H7ZM91</accession>
<keyword evidence="2" id="KW-1185">Reference proteome</keyword>
<organism evidence="1 2">
    <name type="scientific">Olpidium bornovanus</name>
    <dbReference type="NCBI Taxonomy" id="278681"/>
    <lineage>
        <taxon>Eukaryota</taxon>
        <taxon>Fungi</taxon>
        <taxon>Fungi incertae sedis</taxon>
        <taxon>Olpidiomycota</taxon>
        <taxon>Olpidiomycotina</taxon>
        <taxon>Olpidiomycetes</taxon>
        <taxon>Olpidiales</taxon>
        <taxon>Olpidiaceae</taxon>
        <taxon>Olpidium</taxon>
    </lineage>
</organism>
<evidence type="ECO:0000313" key="2">
    <source>
        <dbReference type="Proteomes" id="UP000673691"/>
    </source>
</evidence>
<sequence>MKRTPSYTTCAMCVTLSSFCPSVYIENATRWTHDVHNDVCHATFANAHNAWNVCNNVCNICNIRNRRLCKSWQICMFCEPAQNGESANPANLQIQESAEYRGKLWMT</sequence>